<dbReference type="InterPro" id="IPR014756">
    <property type="entry name" value="Ig_E-set"/>
</dbReference>
<dbReference type="SUPFAM" id="SSF81296">
    <property type="entry name" value="E set domains"/>
    <property type="match status" value="1"/>
</dbReference>
<dbReference type="AlphaFoldDB" id="C1MLI9"/>
<dbReference type="Pfam" id="PF16561">
    <property type="entry name" value="AMPK1_CBM"/>
    <property type="match status" value="1"/>
</dbReference>
<dbReference type="Gene3D" id="2.60.40.10">
    <property type="entry name" value="Immunoglobulins"/>
    <property type="match status" value="1"/>
</dbReference>
<evidence type="ECO:0000313" key="3">
    <source>
        <dbReference type="Proteomes" id="UP000001876"/>
    </source>
</evidence>
<proteinExistence type="predicted"/>
<evidence type="ECO:0000313" key="2">
    <source>
        <dbReference type="EMBL" id="EEH59550.1"/>
    </source>
</evidence>
<dbReference type="EMBL" id="GG663736">
    <property type="protein sequence ID" value="EEH59550.1"/>
    <property type="molecule type" value="Genomic_DNA"/>
</dbReference>
<dbReference type="InterPro" id="IPR032640">
    <property type="entry name" value="AMPK1_CBM"/>
</dbReference>
<reference evidence="2 3" key="1">
    <citation type="journal article" date="2009" name="Science">
        <title>Green evolution and dynamic adaptations revealed by genomes of the marine picoeukaryotes Micromonas.</title>
        <authorList>
            <person name="Worden A.Z."/>
            <person name="Lee J.H."/>
            <person name="Mock T."/>
            <person name="Rouze P."/>
            <person name="Simmons M.P."/>
            <person name="Aerts A.L."/>
            <person name="Allen A.E."/>
            <person name="Cuvelier M.L."/>
            <person name="Derelle E."/>
            <person name="Everett M.V."/>
            <person name="Foulon E."/>
            <person name="Grimwood J."/>
            <person name="Gundlach H."/>
            <person name="Henrissat B."/>
            <person name="Napoli C."/>
            <person name="McDonald S.M."/>
            <person name="Parker M.S."/>
            <person name="Rombauts S."/>
            <person name="Salamov A."/>
            <person name="Von Dassow P."/>
            <person name="Badger J.H."/>
            <person name="Coutinho P.M."/>
            <person name="Demir E."/>
            <person name="Dubchak I."/>
            <person name="Gentemann C."/>
            <person name="Eikrem W."/>
            <person name="Gready J.E."/>
            <person name="John U."/>
            <person name="Lanier W."/>
            <person name="Lindquist E.A."/>
            <person name="Lucas S."/>
            <person name="Mayer K.F."/>
            <person name="Moreau H."/>
            <person name="Not F."/>
            <person name="Otillar R."/>
            <person name="Panaud O."/>
            <person name="Pangilinan J."/>
            <person name="Paulsen I."/>
            <person name="Piegu B."/>
            <person name="Poliakov A."/>
            <person name="Robbens S."/>
            <person name="Schmutz J."/>
            <person name="Toulza E."/>
            <person name="Wyss T."/>
            <person name="Zelensky A."/>
            <person name="Zhou K."/>
            <person name="Armbrust E.V."/>
            <person name="Bhattacharya D."/>
            <person name="Goodenough U.W."/>
            <person name="Van de Peer Y."/>
            <person name="Grigoriev I.V."/>
        </authorList>
    </citation>
    <scope>NUCLEOTIDE SEQUENCE [LARGE SCALE GENOMIC DNA]</scope>
    <source>
        <strain evidence="2 3">CCMP1545</strain>
    </source>
</reference>
<sequence>MTSEALTSSHSVLPIFKRHSPASKILARYSLAEPSSSLSARCASLPVTHRTPNRCRQRCRLAPSEVTFAIGRQLQTSGQVCLANTCTKNRRAYRNNLVAYCVTDENTSDISRPDSDTFKKRVAAAAAALRSGQANESRRKTISFLDQASENGSTENVPMRVGKVKLPSDKKSTKSDLLTPLSENEEQMAASQRRLFDQMVTLRTRLNERLAASNKFAMFLESTLATRDKDIKHANERLVAALLEIESLKHIAIEAVEAAESESKTKEQVVARLDTLTKRLDLMHSALRRDVKNIDAACIKCVPIRWVGMASDIRIMGSFDNWTKGIAMSPEFIEGGNNVFVADLMLTSGTYEIKFVVDGIWQTAPEWATTGEGLGANNLIVVE</sequence>
<accession>C1MLI9</accession>
<protein>
    <submittedName>
        <fullName evidence="2">Ly 5'-AMP-activated protein kinase beta-1 subunit-related</fullName>
    </submittedName>
</protein>
<dbReference type="eggNOG" id="KOG1616">
    <property type="taxonomic scope" value="Eukaryota"/>
</dbReference>
<organism evidence="3">
    <name type="scientific">Micromonas pusilla (strain CCMP1545)</name>
    <name type="common">Picoplanktonic green alga</name>
    <dbReference type="NCBI Taxonomy" id="564608"/>
    <lineage>
        <taxon>Eukaryota</taxon>
        <taxon>Viridiplantae</taxon>
        <taxon>Chlorophyta</taxon>
        <taxon>Mamiellophyceae</taxon>
        <taxon>Mamiellales</taxon>
        <taxon>Mamiellaceae</taxon>
        <taxon>Micromonas</taxon>
    </lineage>
</organism>
<dbReference type="PANTHER" id="PTHR47342">
    <property type="entry name" value="PROTEIN PTST, CHLOROPLASTIC"/>
    <property type="match status" value="1"/>
</dbReference>
<keyword evidence="3" id="KW-1185">Reference proteome</keyword>
<dbReference type="RefSeq" id="XP_003056174.1">
    <property type="nucleotide sequence ID" value="XM_003056128.1"/>
</dbReference>
<dbReference type="GO" id="GO:0016301">
    <property type="term" value="F:kinase activity"/>
    <property type="evidence" value="ECO:0007669"/>
    <property type="project" value="UniProtKB-KW"/>
</dbReference>
<dbReference type="OrthoDB" id="531008at2759"/>
<dbReference type="STRING" id="564608.C1MLI9"/>
<dbReference type="GeneID" id="9682040"/>
<dbReference type="InterPro" id="IPR013783">
    <property type="entry name" value="Ig-like_fold"/>
</dbReference>
<name>C1MLI9_MICPC</name>
<dbReference type="KEGG" id="mpp:MICPUCDRAFT_55729"/>
<keyword evidence="2" id="KW-0808">Transferase</keyword>
<dbReference type="Proteomes" id="UP000001876">
    <property type="component" value="Unassembled WGS sequence"/>
</dbReference>
<dbReference type="CDD" id="cd02859">
    <property type="entry name" value="E_set_AMPKbeta_like_N"/>
    <property type="match status" value="1"/>
</dbReference>
<dbReference type="PANTHER" id="PTHR47342:SF1">
    <property type="entry name" value="PROTEIN PTST, CHLOROPLASTIC"/>
    <property type="match status" value="1"/>
</dbReference>
<feature type="domain" description="AMP-activated protein kinase glycogen-binding" evidence="1">
    <location>
        <begin position="303"/>
        <end position="382"/>
    </location>
</feature>
<evidence type="ECO:0000259" key="1">
    <source>
        <dbReference type="Pfam" id="PF16561"/>
    </source>
</evidence>
<keyword evidence="2" id="KW-0418">Kinase</keyword>
<gene>
    <name evidence="2" type="primary">BAMPK</name>
    <name evidence="2" type="ORF">MICPUCDRAFT_55729</name>
</gene>